<dbReference type="PANTHER" id="PTHR47508:SF1">
    <property type="entry name" value="NON-SPECIFIC SERINE_THREONINE PROTEIN KINASE"/>
    <property type="match status" value="1"/>
</dbReference>
<dbReference type="Pfam" id="PF07714">
    <property type="entry name" value="PK_Tyr_Ser-Thr"/>
    <property type="match status" value="2"/>
</dbReference>
<dbReference type="PROSITE" id="PS50011">
    <property type="entry name" value="PROTEIN_KINASE_DOM"/>
    <property type="match status" value="2"/>
</dbReference>
<dbReference type="Gene3D" id="3.30.200.20">
    <property type="entry name" value="Phosphorylase Kinase, domain 1"/>
    <property type="match status" value="1"/>
</dbReference>
<dbReference type="Gene3D" id="1.10.510.10">
    <property type="entry name" value="Transferase(Phosphotransferase) domain 1"/>
    <property type="match status" value="2"/>
</dbReference>
<evidence type="ECO:0000256" key="4">
    <source>
        <dbReference type="SAM" id="MobiDB-lite"/>
    </source>
</evidence>
<feature type="domain" description="Protein kinase" evidence="6">
    <location>
        <begin position="1515"/>
        <end position="1670"/>
    </location>
</feature>
<dbReference type="Pfam" id="PF13676">
    <property type="entry name" value="TIR_2"/>
    <property type="match status" value="1"/>
</dbReference>
<dbReference type="Pfam" id="PF07653">
    <property type="entry name" value="SH3_2"/>
    <property type="match status" value="1"/>
</dbReference>
<gene>
    <name evidence="8" type="ORF">PEVE_00037179</name>
</gene>
<feature type="region of interest" description="Disordered" evidence="4">
    <location>
        <begin position="429"/>
        <end position="453"/>
    </location>
</feature>
<feature type="domain" description="SH3" evidence="5">
    <location>
        <begin position="352"/>
        <end position="419"/>
    </location>
</feature>
<dbReference type="Gene3D" id="3.40.50.10140">
    <property type="entry name" value="Toll/interleukin-1 receptor homology (TIR) domain"/>
    <property type="match status" value="1"/>
</dbReference>
<dbReference type="InterPro" id="IPR011009">
    <property type="entry name" value="Kinase-like_dom_sf"/>
</dbReference>
<accession>A0ABN8MJS2</accession>
<evidence type="ECO:0000259" key="5">
    <source>
        <dbReference type="PROSITE" id="PS50002"/>
    </source>
</evidence>
<dbReference type="InterPro" id="IPR000719">
    <property type="entry name" value="Prot_kinase_dom"/>
</dbReference>
<comment type="caution">
    <text evidence="8">The sequence shown here is derived from an EMBL/GenBank/DDBJ whole genome shotgun (WGS) entry which is preliminary data.</text>
</comment>
<evidence type="ECO:0000256" key="2">
    <source>
        <dbReference type="ARBA" id="ARBA00022443"/>
    </source>
</evidence>
<evidence type="ECO:0000256" key="1">
    <source>
        <dbReference type="ARBA" id="ARBA00008171"/>
    </source>
</evidence>
<sequence>MSIILVLETSASHLQDDLNELDKIFLLLVENNLKDCFNVLCYDLQVRTIADWQKLDEGALKRFRLLPNFAKDQLRTLPQKVEKTDFVALALKHGKVPYKAQLQASGVAFISVEDVKVVKKTATGPISGSVFEAIWTKPNGEKMRVCLRYDRSQGQRHHFLHEAEISASLTHESILNLHGVILPGLYTDSVALVLDYAECGNILEAMPKLSVFSLIQMVTQFASALEYLDSKNLIHLRINTSSIFVTKPGKLKLGGFWGCYWQDQLKEESVKNNGYNIYTRSEVVFWFGQSAKEMFRDLAFTQSSTAFVSSHLKITRNFLSPDALKQLFDQCCAKKQANRPSLSAVTKTLMDFSLPRLLVTSDFKGQAPYELTCKKGEIIFLISKTIPGEKRENGEVWIGEKKNGCLGIFDSSKTESIVGVEDINWDTATTEAEEESASVPTEEEPQKDSTVPPEIQARGIEAEHAFQRALKKGKVRVYRGRVMLIGQNRAGKTSLKKSLLGISFDPGEPSTDGIEVDPSKFEVDVDRVMNWQLVKNEKFTSEFADDIARLVVGELQKPEDQEEKPASSTVTENIQRDVTQGATAAPQGNQVVSVPIPIDDPAECSTDLLPDDIPDLLPDPEFHLEIDTSGGVPEDVKVLVAKYLQRQQSVQETSDRETVVTMWDFAGQHLYYASHPVFLSPRAIYVLVYNMSKDLGAKMEPCVRQGVHDFIPYASGDETNLDSILSWLVSVHNLSANGEVKDEEMSYLRPPVIIVGTHADKPFEDPQQMESKIKKSLSGKTYEQHVRRPFYRVDNTHAGEDEGVAKLRQEIREVLRLEPYMGEDVPVRWFNFEKVVEALVQQKMFYLKVSQLYNIVRKKCYIEDEAEMVAMLDFYHDLGIIIWHGDTVVLQTQWLIHLFKKLITIRPFDEQNPRHAAAWSALEETGLLSIRLVDHVFAEFLCDGQSQTDILCMMEMYGLIAKFTPEDSKKSPTPSVKYFVPAQLCSCPVTDLDTSPTDICPLFINFSDGFLPHGLFPQLVSRFISACPTLGCRDEPNLFQNLVRFILGESDLFLICKQSYVKVILQNKEQDVGLASQVRELLESILRSLSRDFVCLRNMRYEFCVACPSCCDSNKVYTKHKVQSCAFIDCIHFLPISDDGKLICRKTFGSRSRVEVHGLEEWRGFSKETIDLDLLDAAKPEISGGKMNIIAEPAVRPEVFISYQWDHQDTVKLLKNKLEEAGFHCWLDIGRMGGGDSMYAEIDAGIRASKVVICCVTRRYCKSEMCQREVTLADNLRKPIIPLLFEFIDWPPAGQLALIFTKLLYIDMSLTPGNFPDNKLQELFLKDVASLTAQRKQFLSIANLPNSVSDISKTFLTVLKPFLVSEAWPQCEMWQSSKKESLDKESDELVQDAGYREKGAVSGPPFQTLLTSGSHLQEDELTELDKIFLLLAESNLKDCFNVLCYDLQVRTIADWQKLDEEALKRFRLLPNFAKEQLRTLPQQSEKTDFVSLALKHGKVPYKARLQASGVAFISMEDVKVVKKTATGPVSGSVFKAIWTKPNGEKMQVCLRYDRSKGQRDHFIHEAEISAPLAHQSILNLYGVILPGLYTDSVALVLDYAECGNIMEAMPKLSVFNLIQMITQLASALEYLNSKNLIHWRISTHSIYVAKPGKLILGGFWGCHQDKLKEV</sequence>
<dbReference type="InterPro" id="IPR027417">
    <property type="entry name" value="P-loop_NTPase"/>
</dbReference>
<evidence type="ECO:0000313" key="9">
    <source>
        <dbReference type="Proteomes" id="UP001159427"/>
    </source>
</evidence>
<dbReference type="SUPFAM" id="SSF50044">
    <property type="entry name" value="SH3-domain"/>
    <property type="match status" value="1"/>
</dbReference>
<reference evidence="8 9" key="1">
    <citation type="submission" date="2022-05" db="EMBL/GenBank/DDBJ databases">
        <authorList>
            <consortium name="Genoscope - CEA"/>
            <person name="William W."/>
        </authorList>
    </citation>
    <scope>NUCLEOTIDE SEQUENCE [LARGE SCALE GENOMIC DNA]</scope>
</reference>
<dbReference type="InterPro" id="IPR036028">
    <property type="entry name" value="SH3-like_dom_sf"/>
</dbReference>
<dbReference type="InterPro" id="IPR036388">
    <property type="entry name" value="WH-like_DNA-bd_sf"/>
</dbReference>
<dbReference type="InterPro" id="IPR035897">
    <property type="entry name" value="Toll_tir_struct_dom_sf"/>
</dbReference>
<evidence type="ECO:0000259" key="6">
    <source>
        <dbReference type="PROSITE" id="PS50011"/>
    </source>
</evidence>
<dbReference type="Proteomes" id="UP001159427">
    <property type="component" value="Unassembled WGS sequence"/>
</dbReference>
<evidence type="ECO:0000313" key="8">
    <source>
        <dbReference type="EMBL" id="CAH3029975.1"/>
    </source>
</evidence>
<comment type="similarity">
    <text evidence="1">Belongs to the protein kinase superfamily. TKL Ser/Thr protein kinase family. ROCO subfamily.</text>
</comment>
<evidence type="ECO:0008006" key="10">
    <source>
        <dbReference type="Google" id="ProtNLM"/>
    </source>
</evidence>
<dbReference type="SUPFAM" id="SSF56112">
    <property type="entry name" value="Protein kinase-like (PK-like)"/>
    <property type="match status" value="2"/>
</dbReference>
<dbReference type="SUPFAM" id="SSF52200">
    <property type="entry name" value="Toll/Interleukin receptor TIR domain"/>
    <property type="match status" value="1"/>
</dbReference>
<dbReference type="PROSITE" id="PS50002">
    <property type="entry name" value="SH3"/>
    <property type="match status" value="1"/>
</dbReference>
<dbReference type="PANTHER" id="PTHR47508">
    <property type="entry name" value="SAM DOMAIN-CONTAINING PROTEIN-RELATED"/>
    <property type="match status" value="1"/>
</dbReference>
<dbReference type="PROSITE" id="PS50104">
    <property type="entry name" value="TIR"/>
    <property type="match status" value="1"/>
</dbReference>
<feature type="domain" description="TIR" evidence="7">
    <location>
        <begin position="1195"/>
        <end position="1332"/>
    </location>
</feature>
<dbReference type="SMART" id="SM00255">
    <property type="entry name" value="TIR"/>
    <property type="match status" value="1"/>
</dbReference>
<keyword evidence="9" id="KW-1185">Reference proteome</keyword>
<name>A0ABN8MJS2_9CNID</name>
<keyword evidence="2 3" id="KW-0728">SH3 domain</keyword>
<proteinExistence type="inferred from homology"/>
<dbReference type="InterPro" id="IPR001452">
    <property type="entry name" value="SH3_domain"/>
</dbReference>
<dbReference type="InterPro" id="IPR001245">
    <property type="entry name" value="Ser-Thr/Tyr_kinase_cat_dom"/>
</dbReference>
<evidence type="ECO:0000259" key="7">
    <source>
        <dbReference type="PROSITE" id="PS50104"/>
    </source>
</evidence>
<dbReference type="EMBL" id="CALNXI010000604">
    <property type="protein sequence ID" value="CAH3029975.1"/>
    <property type="molecule type" value="Genomic_DNA"/>
</dbReference>
<protein>
    <recommendedName>
        <fullName evidence="10">Non-specific protein-tyrosine kinase</fullName>
    </recommendedName>
</protein>
<dbReference type="InterPro" id="IPR000157">
    <property type="entry name" value="TIR_dom"/>
</dbReference>
<feature type="domain" description="Protein kinase" evidence="6">
    <location>
        <begin position="112"/>
        <end position="467"/>
    </location>
</feature>
<dbReference type="Gene3D" id="1.10.10.10">
    <property type="entry name" value="Winged helix-like DNA-binding domain superfamily/Winged helix DNA-binding domain"/>
    <property type="match status" value="1"/>
</dbReference>
<dbReference type="SUPFAM" id="SSF52540">
    <property type="entry name" value="P-loop containing nucleoside triphosphate hydrolases"/>
    <property type="match status" value="1"/>
</dbReference>
<dbReference type="CDD" id="cd00174">
    <property type="entry name" value="SH3"/>
    <property type="match status" value="1"/>
</dbReference>
<feature type="compositionally biased region" description="Acidic residues" evidence="4">
    <location>
        <begin position="431"/>
        <end position="445"/>
    </location>
</feature>
<organism evidence="8 9">
    <name type="scientific">Porites evermanni</name>
    <dbReference type="NCBI Taxonomy" id="104178"/>
    <lineage>
        <taxon>Eukaryota</taxon>
        <taxon>Metazoa</taxon>
        <taxon>Cnidaria</taxon>
        <taxon>Anthozoa</taxon>
        <taxon>Hexacorallia</taxon>
        <taxon>Scleractinia</taxon>
        <taxon>Fungiina</taxon>
        <taxon>Poritidae</taxon>
        <taxon>Porites</taxon>
    </lineage>
</organism>
<dbReference type="Pfam" id="PF08477">
    <property type="entry name" value="Roc"/>
    <property type="match status" value="1"/>
</dbReference>
<evidence type="ECO:0000256" key="3">
    <source>
        <dbReference type="PROSITE-ProRule" id="PRU00192"/>
    </source>
</evidence>
<dbReference type="Gene3D" id="3.40.50.300">
    <property type="entry name" value="P-loop containing nucleotide triphosphate hydrolases"/>
    <property type="match status" value="1"/>
</dbReference>